<dbReference type="Gene3D" id="3.10.450.360">
    <property type="match status" value="1"/>
</dbReference>
<dbReference type="RefSeq" id="WP_093025689.1">
    <property type="nucleotide sequence ID" value="NZ_FPBK01000011.1"/>
</dbReference>
<accession>A0A1I7HU31</accession>
<evidence type="ECO:0000313" key="3">
    <source>
        <dbReference type="Proteomes" id="UP000199138"/>
    </source>
</evidence>
<dbReference type="SUPFAM" id="SSF160574">
    <property type="entry name" value="BT0923-like"/>
    <property type="match status" value="1"/>
</dbReference>
<name>A0A1I7HU31_9FLAO</name>
<protein>
    <submittedName>
        <fullName evidence="2">Putative beta-lactamase-inhibitor-like, PepSY-like</fullName>
    </submittedName>
</protein>
<gene>
    <name evidence="2" type="ORF">SAMN05216480_11123</name>
</gene>
<dbReference type="PROSITE" id="PS51257">
    <property type="entry name" value="PROKAR_LIPOPROTEIN"/>
    <property type="match status" value="1"/>
</dbReference>
<dbReference type="EMBL" id="FPBK01000011">
    <property type="protein sequence ID" value="SFU64244.1"/>
    <property type="molecule type" value="Genomic_DNA"/>
</dbReference>
<feature type="domain" description="Putative beta-lactamase-inhibitor-like PepSY-like" evidence="1">
    <location>
        <begin position="65"/>
        <end position="144"/>
    </location>
</feature>
<dbReference type="STRING" id="1224947.SAMN05216480_11123"/>
<sequence length="160" mass="18205">MNSVRAISIAGIIGVVILSCLFSCESDPEVPSKVENAFVERFPTAEKAHWDKEDATQWEAEFIWEGKEYSANFANDGTWKETEYEIKETNLPESCKKTLSEKFPEYTIEETAVSETIDGGFYEVEIEKGEVSYEVLLAQDGKIQHQKKNVAEGEEDEEEY</sequence>
<dbReference type="OrthoDB" id="1121502at2"/>
<keyword evidence="3" id="KW-1185">Reference proteome</keyword>
<evidence type="ECO:0000259" key="1">
    <source>
        <dbReference type="Pfam" id="PF11396"/>
    </source>
</evidence>
<evidence type="ECO:0000313" key="2">
    <source>
        <dbReference type="EMBL" id="SFU64244.1"/>
    </source>
</evidence>
<organism evidence="2 3">
    <name type="scientific">Pustulibacterium marinum</name>
    <dbReference type="NCBI Taxonomy" id="1224947"/>
    <lineage>
        <taxon>Bacteria</taxon>
        <taxon>Pseudomonadati</taxon>
        <taxon>Bacteroidota</taxon>
        <taxon>Flavobacteriia</taxon>
        <taxon>Flavobacteriales</taxon>
        <taxon>Flavobacteriaceae</taxon>
        <taxon>Pustulibacterium</taxon>
    </lineage>
</organism>
<proteinExistence type="predicted"/>
<reference evidence="3" key="1">
    <citation type="submission" date="2016-10" db="EMBL/GenBank/DDBJ databases">
        <authorList>
            <person name="Varghese N."/>
            <person name="Submissions S."/>
        </authorList>
    </citation>
    <scope>NUCLEOTIDE SEQUENCE [LARGE SCALE GENOMIC DNA]</scope>
    <source>
        <strain evidence="3">CGMCC 1.12333</strain>
    </source>
</reference>
<dbReference type="InterPro" id="IPR021533">
    <property type="entry name" value="PepSY-like"/>
</dbReference>
<dbReference type="Pfam" id="PF11396">
    <property type="entry name" value="PepSY_like"/>
    <property type="match status" value="1"/>
</dbReference>
<dbReference type="AlphaFoldDB" id="A0A1I7HU31"/>
<dbReference type="Proteomes" id="UP000199138">
    <property type="component" value="Unassembled WGS sequence"/>
</dbReference>